<sequence>MQRELDKINESIDLLNRLLPLAPRGSPDLRLLLAGLAAAHDQRFDILGDPNDIEKELEYMTGVRTLTPDDADNMPSVLSALGIARGKRYQRLGDPADMEKGIELQSLALGMMPNNDPDLADRLSNLSVSHKDRYDRFGELRDIEKAIEYNSRAVALTPKGDPILSSYFEQLGSSHLLRFQRQGEVNDLENAIKFQSRALSLAPNGYPDLPQILTNLGISHSDRFQRLGELDDIEKAIEYKIRALALIPSGHPDLPTYLNNLGASHRDRFNRLGELDDLEKTIDYQARAVVLTPDGHPDLSLFLHNLGLSHRFRYERLSELNDLGKCIELQTRALALTPDGHSELSSRFGNLGGSHNDRYHRLGELDDLEKAIEYGVRALTLVPNDHPDLSDCLDNLGASYMYRFQRLGGLEDLEKAIESTTRALSLTPDDHPKLSSRLSNLGTSHRNRFDRLRTLDDIEKAITYHTRAVDLIPHGHPDLSNALAKLGTAHSYRFQYLGQQDALEKAIECCTGAVASTPDGHNYLPRHLSNLAGVYSNRFKLLGNIQDLEKAIANGARALAMISDGHPSSCLLHFNHAVSHFRYYEYSSDVSYLDKSLSLIRTACNSWAGPPRDRFGYAQQWATIATEHDSLNPIEAFQTTIDLLPQFIWLGAPTDQRYHDLKMVETLGVDAAYAAILSSNYALALEWLEHARCIVWNQNLMLRSPLDQLRATDPSLATQLQTIAFELHTISSNSREMLTLSGSSASMTQEEVGRWHRRLAKEYDQLLTQARTLSGFEDFLRPVKANATVRAARNGPIVVLNCHVSRCDALLVLPNQTNISHLPLPKFNEIIARSIRSQIYMSGGRQGFEERGVHVRRKSESLTNLASMLATLWHDVVKPILDVLVHTDHVPTENLPHITWCPTGAMSFLPLHAAGDYDQPHSRVFDYVISSYTPTLAALLTSTPSKLCSDSRVLAIGQGVTPGHQALPGAAKELGYVRSHVESKFGYTQLLDTQATPSTVLDAMETHDWVHLACHAHQNVTDPTKSGFFLHGGTLDLASINRRTFKKKGLAFLSACQTATGDEKLPDEAVHLASGMLMAGYSSVIATMWSVDDRDAPFVANEVYNELMVDGKLGNGEAGRALHNAVAGLRERVGEKAFGRWVPYIHFGS</sequence>
<dbReference type="SUPFAM" id="SSF81901">
    <property type="entry name" value="HCP-like"/>
    <property type="match status" value="1"/>
</dbReference>
<dbReference type="Gene3D" id="1.25.40.10">
    <property type="entry name" value="Tetratricopeptide repeat domain"/>
    <property type="match status" value="4"/>
</dbReference>
<dbReference type="InterPro" id="IPR024983">
    <property type="entry name" value="CHAT_dom"/>
</dbReference>
<dbReference type="SUPFAM" id="SSF48452">
    <property type="entry name" value="TPR-like"/>
    <property type="match status" value="2"/>
</dbReference>
<dbReference type="Proteomes" id="UP000044841">
    <property type="component" value="Unassembled WGS sequence"/>
</dbReference>
<dbReference type="PANTHER" id="PTHR19959">
    <property type="entry name" value="KINESIN LIGHT CHAIN"/>
    <property type="match status" value="1"/>
</dbReference>
<keyword evidence="3" id="KW-1185">Reference proteome</keyword>
<evidence type="ECO:0000313" key="2">
    <source>
        <dbReference type="EMBL" id="CUA68680.1"/>
    </source>
</evidence>
<proteinExistence type="predicted"/>
<gene>
    <name evidence="2" type="ORF">RSOLAG22IIIB_08050</name>
</gene>
<dbReference type="InterPro" id="IPR011990">
    <property type="entry name" value="TPR-like_helical_dom_sf"/>
</dbReference>
<dbReference type="EMBL" id="CYGV01000513">
    <property type="protein sequence ID" value="CUA68680.1"/>
    <property type="molecule type" value="Genomic_DNA"/>
</dbReference>
<feature type="domain" description="CHAT" evidence="1">
    <location>
        <begin position="870"/>
        <end position="1148"/>
    </location>
</feature>
<protein>
    <submittedName>
        <fullName evidence="2">Nesprin-1</fullName>
    </submittedName>
</protein>
<name>A0A0K6FQY2_9AGAM</name>
<dbReference type="Pfam" id="PF12770">
    <property type="entry name" value="CHAT"/>
    <property type="match status" value="1"/>
</dbReference>
<accession>A0A0K6FQY2</accession>
<dbReference type="PANTHER" id="PTHR19959:SF119">
    <property type="entry name" value="FUNGAL LIPASE-LIKE DOMAIN-CONTAINING PROTEIN"/>
    <property type="match status" value="1"/>
</dbReference>
<reference evidence="2 3" key="1">
    <citation type="submission" date="2015-07" db="EMBL/GenBank/DDBJ databases">
        <authorList>
            <person name="Noorani M."/>
        </authorList>
    </citation>
    <scope>NUCLEOTIDE SEQUENCE [LARGE SCALE GENOMIC DNA]</scope>
    <source>
        <strain evidence="2">BBA 69670</strain>
    </source>
</reference>
<dbReference type="AlphaFoldDB" id="A0A0K6FQY2"/>
<dbReference type="Pfam" id="PF13374">
    <property type="entry name" value="TPR_10"/>
    <property type="match status" value="1"/>
</dbReference>
<evidence type="ECO:0000259" key="1">
    <source>
        <dbReference type="Pfam" id="PF12770"/>
    </source>
</evidence>
<organism evidence="2 3">
    <name type="scientific">Rhizoctonia solani</name>
    <dbReference type="NCBI Taxonomy" id="456999"/>
    <lineage>
        <taxon>Eukaryota</taxon>
        <taxon>Fungi</taxon>
        <taxon>Dikarya</taxon>
        <taxon>Basidiomycota</taxon>
        <taxon>Agaricomycotina</taxon>
        <taxon>Agaricomycetes</taxon>
        <taxon>Cantharellales</taxon>
        <taxon>Ceratobasidiaceae</taxon>
        <taxon>Rhizoctonia</taxon>
    </lineage>
</organism>
<evidence type="ECO:0000313" key="3">
    <source>
        <dbReference type="Proteomes" id="UP000044841"/>
    </source>
</evidence>